<dbReference type="GO" id="GO:0005524">
    <property type="term" value="F:ATP binding"/>
    <property type="evidence" value="ECO:0007669"/>
    <property type="project" value="UniProtKB-UniRule"/>
</dbReference>
<dbReference type="Pfam" id="PF01336">
    <property type="entry name" value="tRNA_anti-codon"/>
    <property type="match status" value="1"/>
</dbReference>
<evidence type="ECO:0000313" key="11">
    <source>
        <dbReference type="EMBL" id="OHB03887.1"/>
    </source>
</evidence>
<keyword evidence="7 9" id="KW-0648">Protein biosynthesis</keyword>
<evidence type="ECO:0000256" key="9">
    <source>
        <dbReference type="HAMAP-Rule" id="MF_02075"/>
    </source>
</evidence>
<accession>A0A1G2U2Z1</accession>
<feature type="binding site" evidence="9">
    <location>
        <position position="366"/>
    </location>
    <ligand>
        <name>ATP</name>
        <dbReference type="ChEBI" id="CHEBI:30616"/>
    </ligand>
</feature>
<dbReference type="GO" id="GO:0017101">
    <property type="term" value="C:aminoacyl-tRNA synthetase multienzyme complex"/>
    <property type="evidence" value="ECO:0007669"/>
    <property type="project" value="TreeGrafter"/>
</dbReference>
<feature type="domain" description="Aminoacyl-transfer RNA synthetases class-II family profile" evidence="10">
    <location>
        <begin position="136"/>
        <end position="443"/>
    </location>
</feature>
<dbReference type="AlphaFoldDB" id="A0A1G2U2Z1"/>
<dbReference type="PROSITE" id="PS50862">
    <property type="entry name" value="AA_TRNA_LIGASE_II"/>
    <property type="match status" value="1"/>
</dbReference>
<dbReference type="GO" id="GO:0006422">
    <property type="term" value="P:aspartyl-tRNA aminoacylation"/>
    <property type="evidence" value="ECO:0007669"/>
    <property type="project" value="UniProtKB-UniRule"/>
</dbReference>
<dbReference type="GO" id="GO:0004815">
    <property type="term" value="F:aspartate-tRNA ligase activity"/>
    <property type="evidence" value="ECO:0007669"/>
    <property type="project" value="UniProtKB-UniRule"/>
</dbReference>
<evidence type="ECO:0000313" key="12">
    <source>
        <dbReference type="Proteomes" id="UP000176800"/>
    </source>
</evidence>
<keyword evidence="8 9" id="KW-0030">Aminoacyl-tRNA synthetase</keyword>
<dbReference type="HAMAP" id="MF_02075">
    <property type="entry name" value="Asp_tRNA_synth_type2"/>
    <property type="match status" value="1"/>
</dbReference>
<keyword evidence="6 9" id="KW-0067">ATP-binding</keyword>
<evidence type="ECO:0000256" key="3">
    <source>
        <dbReference type="ARBA" id="ARBA00022490"/>
    </source>
</evidence>
<dbReference type="EMBL" id="MHWE01000012">
    <property type="protein sequence ID" value="OHB03887.1"/>
    <property type="molecule type" value="Genomic_DNA"/>
</dbReference>
<dbReference type="EC" id="6.1.1.23" evidence="9"/>
<dbReference type="InterPro" id="IPR006195">
    <property type="entry name" value="aa-tRNA-synth_II"/>
</dbReference>
<dbReference type="Proteomes" id="UP000176800">
    <property type="component" value="Unassembled WGS sequence"/>
</dbReference>
<feature type="region of interest" description="Aspartate" evidence="9">
    <location>
        <begin position="191"/>
        <end position="194"/>
    </location>
</feature>
<comment type="subunit">
    <text evidence="9">Homodimer.</text>
</comment>
<gene>
    <name evidence="9" type="primary">aspS</name>
    <name evidence="11" type="ORF">A3B14_00950</name>
</gene>
<comment type="similarity">
    <text evidence="2 9">Belongs to the class-II aminoacyl-tRNA synthetase family. Type 2 subfamily.</text>
</comment>
<dbReference type="SUPFAM" id="SSF50249">
    <property type="entry name" value="Nucleic acid-binding proteins"/>
    <property type="match status" value="1"/>
</dbReference>
<evidence type="ECO:0000256" key="8">
    <source>
        <dbReference type="ARBA" id="ARBA00023146"/>
    </source>
</evidence>
<dbReference type="InterPro" id="IPR004364">
    <property type="entry name" value="Aa-tRNA-synt_II"/>
</dbReference>
<protein>
    <recommendedName>
        <fullName evidence="9">Aspartate--tRNA(Asp/Asn) ligase</fullName>
        <ecNumber evidence="9">6.1.1.23</ecNumber>
    </recommendedName>
    <alternativeName>
        <fullName evidence="9">Aspartyl-tRNA synthetase</fullName>
        <shortName evidence="9">AspRS</shortName>
    </alternativeName>
    <alternativeName>
        <fullName evidence="9">Non-discriminating aspartyl-tRNA synthetase</fullName>
        <shortName evidence="9">ND-AspRS</shortName>
    </alternativeName>
</protein>
<feature type="binding site" evidence="9">
    <location>
        <begin position="414"/>
        <end position="417"/>
    </location>
    <ligand>
        <name>ATP</name>
        <dbReference type="ChEBI" id="CHEBI:30616"/>
    </ligand>
</feature>
<feature type="binding site" evidence="9">
    <location>
        <position position="169"/>
    </location>
    <ligand>
        <name>L-aspartate</name>
        <dbReference type="ChEBI" id="CHEBI:29991"/>
    </ligand>
</feature>
<dbReference type="InterPro" id="IPR004523">
    <property type="entry name" value="Asp-tRNA_synthase_2"/>
</dbReference>
<keyword evidence="5 9" id="KW-0547">Nucleotide-binding</keyword>
<evidence type="ECO:0000256" key="4">
    <source>
        <dbReference type="ARBA" id="ARBA00022598"/>
    </source>
</evidence>
<comment type="function">
    <text evidence="9">Aspartyl-tRNA synthetase with relaxed tRNA specificity since it is able to aspartylate not only its cognate tRNA(Asp) but also tRNA(Asn). Reaction proceeds in two steps: L-aspartate is first activated by ATP to form Asp-AMP and then transferred to the acceptor end of tRNA(Asp/Asn).</text>
</comment>
<dbReference type="GO" id="GO:0005829">
    <property type="term" value="C:cytosol"/>
    <property type="evidence" value="ECO:0007669"/>
    <property type="project" value="TreeGrafter"/>
</dbReference>
<keyword evidence="3 9" id="KW-0963">Cytoplasm</keyword>
<feature type="binding site" evidence="9">
    <location>
        <position position="369"/>
    </location>
    <ligand>
        <name>L-aspartate</name>
        <dbReference type="ChEBI" id="CHEBI:29991"/>
    </ligand>
</feature>
<dbReference type="PANTHER" id="PTHR43450">
    <property type="entry name" value="ASPARTYL-TRNA SYNTHETASE"/>
    <property type="match status" value="1"/>
</dbReference>
<dbReference type="NCBIfam" id="NF003483">
    <property type="entry name" value="PRK05159.1"/>
    <property type="match status" value="1"/>
</dbReference>
<dbReference type="GO" id="GO:0003723">
    <property type="term" value="F:RNA binding"/>
    <property type="evidence" value="ECO:0007669"/>
    <property type="project" value="TreeGrafter"/>
</dbReference>
<dbReference type="InterPro" id="IPR002312">
    <property type="entry name" value="Asp/Asn-tRNA-synth_IIb"/>
</dbReference>
<dbReference type="GO" id="GO:0050560">
    <property type="term" value="F:aspartate-tRNA(Asn) ligase activity"/>
    <property type="evidence" value="ECO:0007669"/>
    <property type="project" value="UniProtKB-EC"/>
</dbReference>
<comment type="catalytic activity">
    <reaction evidence="9">
        <text>tRNA(Asx) + L-aspartate + ATP = L-aspartyl-tRNA(Asx) + AMP + diphosphate</text>
        <dbReference type="Rhea" id="RHEA:18349"/>
        <dbReference type="Rhea" id="RHEA-COMP:9710"/>
        <dbReference type="Rhea" id="RHEA-COMP:9711"/>
        <dbReference type="ChEBI" id="CHEBI:29991"/>
        <dbReference type="ChEBI" id="CHEBI:30616"/>
        <dbReference type="ChEBI" id="CHEBI:33019"/>
        <dbReference type="ChEBI" id="CHEBI:78442"/>
        <dbReference type="ChEBI" id="CHEBI:78516"/>
        <dbReference type="ChEBI" id="CHEBI:456215"/>
        <dbReference type="EC" id="6.1.1.23"/>
    </reaction>
</comment>
<evidence type="ECO:0000256" key="7">
    <source>
        <dbReference type="ARBA" id="ARBA00022917"/>
    </source>
</evidence>
<evidence type="ECO:0000256" key="2">
    <source>
        <dbReference type="ARBA" id="ARBA00005312"/>
    </source>
</evidence>
<dbReference type="Gene3D" id="2.40.50.140">
    <property type="entry name" value="Nucleic acid-binding proteins"/>
    <property type="match status" value="1"/>
</dbReference>
<feature type="binding site" evidence="9">
    <location>
        <position position="373"/>
    </location>
    <ligand>
        <name>L-aspartate</name>
        <dbReference type="ChEBI" id="CHEBI:29991"/>
    </ligand>
</feature>
<evidence type="ECO:0000256" key="1">
    <source>
        <dbReference type="ARBA" id="ARBA00004496"/>
    </source>
</evidence>
<feature type="site" description="Important for tRNA non-discrimination" evidence="9">
    <location>
        <position position="81"/>
    </location>
</feature>
<feature type="binding site" evidence="9">
    <location>
        <begin position="213"/>
        <end position="215"/>
    </location>
    <ligand>
        <name>ATP</name>
        <dbReference type="ChEBI" id="CHEBI:30616"/>
    </ligand>
</feature>
<proteinExistence type="inferred from homology"/>
<keyword evidence="4 9" id="KW-0436">Ligase</keyword>
<dbReference type="InterPro" id="IPR012340">
    <property type="entry name" value="NA-bd_OB-fold"/>
</dbReference>
<sequence length="443" mass="51386">MKKYNQIKDVEAQTGQNVLVRGFVQTLRLQSKIAFIILRDITGLIQCVIDEKNPQFEELKSLSLESVVEIEGKVKEEKQAPGGVEIEVKKINILSKAAPELPIPVVYQKGGEETEAPIRFDYRWIDLRKPEHAKVFKVWTEFEKGWRKYWDENDFIQIYSPSFMSTPSETGADVFEVNYFDKKAYLAQSPQFYKQMAMASGFEKVFMVGPVFRAELSFTTRHLTEFTGWDFEISYIEDHNDIMDAEEGMIVEGFKALNSKFPELKLKIPERPFPRITMAEAKKIMKKRGIESPEPARMTEAIQSGGEYDLSPEEERAISEYVEKEKGHEFVFITEYHKSKSAFYHMRLDEKSDFSRRADLLYRGVEVTTLAQREHRPEILERQAKEKKMNLEPLTDYINFFRYGCPPHGGAGVGPGRFIMQILNLPNVREATYLPRDVKRLNP</sequence>
<organism evidence="11 12">
    <name type="scientific">Candidatus Zambryskibacteria bacterium RIFCSPLOWO2_01_FULL_45_21</name>
    <dbReference type="NCBI Taxonomy" id="1802761"/>
    <lineage>
        <taxon>Bacteria</taxon>
        <taxon>Candidatus Zambryskiibacteriota</taxon>
    </lineage>
</organism>
<evidence type="ECO:0000256" key="6">
    <source>
        <dbReference type="ARBA" id="ARBA00022840"/>
    </source>
</evidence>
<comment type="subcellular location">
    <subcellularLocation>
        <location evidence="1 9">Cytoplasm</location>
    </subcellularLocation>
</comment>
<dbReference type="PANTHER" id="PTHR43450:SF1">
    <property type="entry name" value="ASPARTATE--TRNA LIGASE, CYTOPLASMIC"/>
    <property type="match status" value="1"/>
</dbReference>
<name>A0A1G2U2Z1_9BACT</name>
<dbReference type="PRINTS" id="PR01042">
    <property type="entry name" value="TRNASYNTHASP"/>
</dbReference>
<dbReference type="InterPro" id="IPR045864">
    <property type="entry name" value="aa-tRNA-synth_II/BPL/LPL"/>
</dbReference>
<dbReference type="Gene3D" id="3.30.930.10">
    <property type="entry name" value="Bira Bifunctional Protein, Domain 2"/>
    <property type="match status" value="1"/>
</dbReference>
<evidence type="ECO:0000259" key="10">
    <source>
        <dbReference type="PROSITE" id="PS50862"/>
    </source>
</evidence>
<feature type="binding site" evidence="9">
    <location>
        <position position="213"/>
    </location>
    <ligand>
        <name>L-aspartate</name>
        <dbReference type="ChEBI" id="CHEBI:29991"/>
    </ligand>
</feature>
<dbReference type="InterPro" id="IPR004365">
    <property type="entry name" value="NA-bd_OB_tRNA"/>
</dbReference>
<feature type="binding site" evidence="9">
    <location>
        <begin position="221"/>
        <end position="223"/>
    </location>
    <ligand>
        <name>ATP</name>
        <dbReference type="ChEBI" id="CHEBI:30616"/>
    </ligand>
</feature>
<reference evidence="11 12" key="1">
    <citation type="journal article" date="2016" name="Nat. Commun.">
        <title>Thousands of microbial genomes shed light on interconnected biogeochemical processes in an aquifer system.</title>
        <authorList>
            <person name="Anantharaman K."/>
            <person name="Brown C.T."/>
            <person name="Hug L.A."/>
            <person name="Sharon I."/>
            <person name="Castelle C.J."/>
            <person name="Probst A.J."/>
            <person name="Thomas B.C."/>
            <person name="Singh A."/>
            <person name="Wilkins M.J."/>
            <person name="Karaoz U."/>
            <person name="Brodie E.L."/>
            <person name="Williams K.H."/>
            <person name="Hubbard S.S."/>
            <person name="Banfield J.F."/>
        </authorList>
    </citation>
    <scope>NUCLEOTIDE SEQUENCE [LARGE SCALE GENOMIC DNA]</scope>
</reference>
<evidence type="ECO:0000256" key="5">
    <source>
        <dbReference type="ARBA" id="ARBA00022741"/>
    </source>
</evidence>
<dbReference type="SUPFAM" id="SSF55681">
    <property type="entry name" value="Class II aaRS and biotin synthetases"/>
    <property type="match status" value="1"/>
</dbReference>
<comment type="caution">
    <text evidence="11">The sequence shown here is derived from an EMBL/GenBank/DDBJ whole genome shotgun (WGS) entry which is preliminary data.</text>
</comment>
<dbReference type="Pfam" id="PF00152">
    <property type="entry name" value="tRNA-synt_2"/>
    <property type="match status" value="1"/>
</dbReference>